<organism evidence="12 13">
    <name type="scientific">Cricetulus griseus</name>
    <name type="common">Chinese hamster</name>
    <name type="synonym">Cricetulus barabensis griseus</name>
    <dbReference type="NCBI Taxonomy" id="10029"/>
    <lineage>
        <taxon>Eukaryota</taxon>
        <taxon>Metazoa</taxon>
        <taxon>Chordata</taxon>
        <taxon>Craniata</taxon>
        <taxon>Vertebrata</taxon>
        <taxon>Euteleostomi</taxon>
        <taxon>Mammalia</taxon>
        <taxon>Eutheria</taxon>
        <taxon>Euarchontoglires</taxon>
        <taxon>Glires</taxon>
        <taxon>Rodentia</taxon>
        <taxon>Myomorpha</taxon>
        <taxon>Muroidea</taxon>
        <taxon>Cricetidae</taxon>
        <taxon>Cricetinae</taxon>
        <taxon>Cricetulus</taxon>
    </lineage>
</organism>
<dbReference type="GO" id="GO:0002223">
    <property type="term" value="P:stimulatory C-type lectin receptor signaling pathway"/>
    <property type="evidence" value="ECO:0007669"/>
    <property type="project" value="Ensembl"/>
</dbReference>
<evidence type="ECO:0000256" key="1">
    <source>
        <dbReference type="ARBA" id="ARBA00004401"/>
    </source>
</evidence>
<dbReference type="GO" id="GO:0023030">
    <property type="term" value="F:MHC class Ib protein binding, via antigen binding groove"/>
    <property type="evidence" value="ECO:0007669"/>
    <property type="project" value="Ensembl"/>
</dbReference>
<dbReference type="GO" id="GO:0002228">
    <property type="term" value="P:natural killer cell mediated immunity"/>
    <property type="evidence" value="ECO:0007669"/>
    <property type="project" value="Ensembl"/>
</dbReference>
<dbReference type="GO" id="GO:0045954">
    <property type="term" value="P:positive regulation of natural killer cell mediated cytotoxicity"/>
    <property type="evidence" value="ECO:0007669"/>
    <property type="project" value="Ensembl"/>
</dbReference>
<sequence length="192" mass="21948">VSRIALWRLMSVIFGIKCLLLMATLGFLMKNSFTIWSIQPIPSPTSIVELQEVSKCCACLEKWIGYQCHCYFISKEGKSWEESRDFCASKNSSLLQLKTKNEMSTFRVGYLVLSASNQSFMNSSQSHFWIGMRYNEERHAWLWEDGTAPSKDLVPVSSYIKTSGCIAYSPSLFVSTESCENENRFICKQLII</sequence>
<keyword evidence="5 10" id="KW-1133">Transmembrane helix</keyword>
<dbReference type="GO" id="GO:1990405">
    <property type="term" value="F:protein antigen binding"/>
    <property type="evidence" value="ECO:0007669"/>
    <property type="project" value="Ensembl"/>
</dbReference>
<dbReference type="Ensembl" id="ENSCGRT00001027251.1">
    <property type="protein sequence ID" value="ENSCGRP00001023006.1"/>
    <property type="gene ID" value="ENSCGRG00001021371.1"/>
</dbReference>
<evidence type="ECO:0000313" key="13">
    <source>
        <dbReference type="Proteomes" id="UP000694386"/>
    </source>
</evidence>
<name>A0A8C2MSK3_CRIGR</name>
<keyword evidence="2 10" id="KW-0812">Transmembrane</keyword>
<dbReference type="GO" id="GO:0062082">
    <property type="term" value="F:HLA-E specific inhibitory MHC class Ib receptor activity"/>
    <property type="evidence" value="ECO:0007669"/>
    <property type="project" value="Ensembl"/>
</dbReference>
<evidence type="ECO:0000256" key="8">
    <source>
        <dbReference type="ARBA" id="ARBA00041193"/>
    </source>
</evidence>
<dbReference type="InterPro" id="IPR050919">
    <property type="entry name" value="NKG2/CD94_NK_receptors"/>
</dbReference>
<proteinExistence type="predicted"/>
<reference evidence="12" key="1">
    <citation type="submission" date="2025-08" db="UniProtKB">
        <authorList>
            <consortium name="Ensembl"/>
        </authorList>
    </citation>
    <scope>IDENTIFICATION</scope>
</reference>
<dbReference type="InterPro" id="IPR016186">
    <property type="entry name" value="C-type_lectin-like/link_sf"/>
</dbReference>
<evidence type="ECO:0000256" key="9">
    <source>
        <dbReference type="ARBA" id="ARBA00041489"/>
    </source>
</evidence>
<evidence type="ECO:0000256" key="6">
    <source>
        <dbReference type="ARBA" id="ARBA00023136"/>
    </source>
</evidence>
<dbReference type="Proteomes" id="UP000694386">
    <property type="component" value="Unplaced"/>
</dbReference>
<reference evidence="12" key="2">
    <citation type="submission" date="2025-09" db="UniProtKB">
        <authorList>
            <consortium name="Ensembl"/>
        </authorList>
    </citation>
    <scope>IDENTIFICATION</scope>
</reference>
<dbReference type="AlphaFoldDB" id="A0A8C2MSK3"/>
<dbReference type="GO" id="GO:0043235">
    <property type="term" value="C:receptor complex"/>
    <property type="evidence" value="ECO:0007669"/>
    <property type="project" value="Ensembl"/>
</dbReference>
<protein>
    <recommendedName>
        <fullName evidence="8">Natural killer cells antigen CD94</fullName>
    </recommendedName>
    <alternativeName>
        <fullName evidence="9">Killer cell lectin-like receptor subfamily D member 1</fullName>
    </alternativeName>
</protein>
<evidence type="ECO:0000256" key="5">
    <source>
        <dbReference type="ARBA" id="ARBA00022989"/>
    </source>
</evidence>
<dbReference type="GO" id="GO:0030246">
    <property type="term" value="F:carbohydrate binding"/>
    <property type="evidence" value="ECO:0007669"/>
    <property type="project" value="UniProtKB-KW"/>
</dbReference>
<dbReference type="InterPro" id="IPR016187">
    <property type="entry name" value="CTDL_fold"/>
</dbReference>
<dbReference type="PANTHER" id="PTHR22800">
    <property type="entry name" value="C-TYPE LECTIN PROTEINS"/>
    <property type="match status" value="1"/>
</dbReference>
<dbReference type="PANTHER" id="PTHR22800:SF252">
    <property type="entry name" value="NATURAL KILLER CELLS ANTIGEN CD94"/>
    <property type="match status" value="1"/>
</dbReference>
<gene>
    <name evidence="12" type="primary">LOC100773640</name>
</gene>
<evidence type="ECO:0000256" key="2">
    <source>
        <dbReference type="ARBA" id="ARBA00022692"/>
    </source>
</evidence>
<keyword evidence="7" id="KW-0325">Glycoprotein</keyword>
<evidence type="ECO:0000256" key="10">
    <source>
        <dbReference type="SAM" id="Phobius"/>
    </source>
</evidence>
<dbReference type="Gene3D" id="3.10.100.10">
    <property type="entry name" value="Mannose-Binding Protein A, subunit A"/>
    <property type="match status" value="1"/>
</dbReference>
<dbReference type="CDD" id="cd03593">
    <property type="entry name" value="CLECT_NK_receptors_like"/>
    <property type="match status" value="1"/>
</dbReference>
<dbReference type="GO" id="GO:0009897">
    <property type="term" value="C:external side of plasma membrane"/>
    <property type="evidence" value="ECO:0007669"/>
    <property type="project" value="Ensembl"/>
</dbReference>
<evidence type="ECO:0000256" key="3">
    <source>
        <dbReference type="ARBA" id="ARBA00022734"/>
    </source>
</evidence>
<evidence type="ECO:0000256" key="4">
    <source>
        <dbReference type="ARBA" id="ARBA00022968"/>
    </source>
</evidence>
<dbReference type="InterPro" id="IPR001304">
    <property type="entry name" value="C-type_lectin-like"/>
</dbReference>
<dbReference type="InterPro" id="IPR033992">
    <property type="entry name" value="NKR-like_CTLD"/>
</dbReference>
<evidence type="ECO:0000313" key="12">
    <source>
        <dbReference type="Ensembl" id="ENSCGRP00001023006.1"/>
    </source>
</evidence>
<feature type="transmembrane region" description="Helical" evidence="10">
    <location>
        <begin position="6"/>
        <end position="28"/>
    </location>
</feature>
<dbReference type="Pfam" id="PF00059">
    <property type="entry name" value="Lectin_C"/>
    <property type="match status" value="1"/>
</dbReference>
<dbReference type="PROSITE" id="PS50041">
    <property type="entry name" value="C_TYPE_LECTIN_2"/>
    <property type="match status" value="1"/>
</dbReference>
<feature type="domain" description="C-type lectin" evidence="11">
    <location>
        <begin position="66"/>
        <end position="188"/>
    </location>
</feature>
<dbReference type="GO" id="GO:0023024">
    <property type="term" value="F:MHC class I protein complex binding"/>
    <property type="evidence" value="ECO:0007669"/>
    <property type="project" value="Ensembl"/>
</dbReference>
<evidence type="ECO:0000256" key="7">
    <source>
        <dbReference type="ARBA" id="ARBA00023180"/>
    </source>
</evidence>
<accession>A0A8C2MSK3</accession>
<keyword evidence="4" id="KW-0735">Signal-anchor</keyword>
<keyword evidence="6 10" id="KW-0472">Membrane</keyword>
<dbReference type="GO" id="GO:0001915">
    <property type="term" value="P:negative regulation of T cell mediated cytotoxicity"/>
    <property type="evidence" value="ECO:0007669"/>
    <property type="project" value="Ensembl"/>
</dbReference>
<comment type="subcellular location">
    <subcellularLocation>
        <location evidence="1">Cell membrane</location>
        <topology evidence="1">Single-pass type II membrane protein</topology>
    </subcellularLocation>
</comment>
<dbReference type="SMART" id="SM00034">
    <property type="entry name" value="CLECT"/>
    <property type="match status" value="1"/>
</dbReference>
<keyword evidence="3" id="KW-0430">Lectin</keyword>
<dbReference type="SUPFAM" id="SSF56436">
    <property type="entry name" value="C-type lectin-like"/>
    <property type="match status" value="1"/>
</dbReference>
<dbReference type="GO" id="GO:0045953">
    <property type="term" value="P:negative regulation of natural killer cell mediated cytotoxicity"/>
    <property type="evidence" value="ECO:0007669"/>
    <property type="project" value="Ensembl"/>
</dbReference>
<evidence type="ECO:0000259" key="11">
    <source>
        <dbReference type="PROSITE" id="PS50041"/>
    </source>
</evidence>